<reference evidence="2" key="1">
    <citation type="submission" date="2020-06" db="EMBL/GenBank/DDBJ databases">
        <title>WGS assembly of Ceratodon purpureus strain R40.</title>
        <authorList>
            <person name="Carey S.B."/>
            <person name="Jenkins J."/>
            <person name="Shu S."/>
            <person name="Lovell J.T."/>
            <person name="Sreedasyam A."/>
            <person name="Maumus F."/>
            <person name="Tiley G.P."/>
            <person name="Fernandez-Pozo N."/>
            <person name="Barry K."/>
            <person name="Chen C."/>
            <person name="Wang M."/>
            <person name="Lipzen A."/>
            <person name="Daum C."/>
            <person name="Saski C.A."/>
            <person name="Payton A.C."/>
            <person name="Mcbreen J.C."/>
            <person name="Conrad R.E."/>
            <person name="Kollar L.M."/>
            <person name="Olsson S."/>
            <person name="Huttunen S."/>
            <person name="Landis J.B."/>
            <person name="Wickett N.J."/>
            <person name="Johnson M.G."/>
            <person name="Rensing S.A."/>
            <person name="Grimwood J."/>
            <person name="Schmutz J."/>
            <person name="Mcdaniel S.F."/>
        </authorList>
    </citation>
    <scope>NUCLEOTIDE SEQUENCE</scope>
    <source>
        <strain evidence="2">R40</strain>
    </source>
</reference>
<dbReference type="Proteomes" id="UP000822688">
    <property type="component" value="Chromosome 5"/>
</dbReference>
<proteinExistence type="predicted"/>
<dbReference type="EMBL" id="CM026425">
    <property type="protein sequence ID" value="KAG0576558.1"/>
    <property type="molecule type" value="Genomic_DNA"/>
</dbReference>
<evidence type="ECO:0000256" key="1">
    <source>
        <dbReference type="SAM" id="SignalP"/>
    </source>
</evidence>
<dbReference type="AlphaFoldDB" id="A0A8T0I1U2"/>
<keyword evidence="3" id="KW-1185">Reference proteome</keyword>
<protein>
    <submittedName>
        <fullName evidence="2">Uncharacterized protein</fullName>
    </submittedName>
</protein>
<keyword evidence="1" id="KW-0732">Signal</keyword>
<feature type="signal peptide" evidence="1">
    <location>
        <begin position="1"/>
        <end position="25"/>
    </location>
</feature>
<gene>
    <name evidence="2" type="ORF">KC19_5G089500</name>
</gene>
<organism evidence="2 3">
    <name type="scientific">Ceratodon purpureus</name>
    <name type="common">Fire moss</name>
    <name type="synonym">Dicranum purpureum</name>
    <dbReference type="NCBI Taxonomy" id="3225"/>
    <lineage>
        <taxon>Eukaryota</taxon>
        <taxon>Viridiplantae</taxon>
        <taxon>Streptophyta</taxon>
        <taxon>Embryophyta</taxon>
        <taxon>Bryophyta</taxon>
        <taxon>Bryophytina</taxon>
        <taxon>Bryopsida</taxon>
        <taxon>Dicranidae</taxon>
        <taxon>Pseudoditrichales</taxon>
        <taxon>Ditrichaceae</taxon>
        <taxon>Ceratodon</taxon>
    </lineage>
</organism>
<comment type="caution">
    <text evidence="2">The sequence shown here is derived from an EMBL/GenBank/DDBJ whole genome shotgun (WGS) entry which is preliminary data.</text>
</comment>
<name>A0A8T0I1U2_CERPU</name>
<evidence type="ECO:0000313" key="2">
    <source>
        <dbReference type="EMBL" id="KAG0576558.1"/>
    </source>
</evidence>
<sequence>MLLLCHSCCWRTCILECSVVFECWCTDWFWLSSDLSTVMDQFDIAAWERFFLSL</sequence>
<feature type="chain" id="PRO_5035797477" evidence="1">
    <location>
        <begin position="26"/>
        <end position="54"/>
    </location>
</feature>
<accession>A0A8T0I1U2</accession>
<evidence type="ECO:0000313" key="3">
    <source>
        <dbReference type="Proteomes" id="UP000822688"/>
    </source>
</evidence>